<proteinExistence type="inferred from homology"/>
<dbReference type="RefSeq" id="WP_051754462.1">
    <property type="nucleotide sequence ID" value="NZ_DAINLL010000014.1"/>
</dbReference>
<dbReference type="NCBIfam" id="TIGR00082">
    <property type="entry name" value="rbfA"/>
    <property type="match status" value="1"/>
</dbReference>
<comment type="caution">
    <text evidence="3">The sequence shown here is derived from an EMBL/GenBank/DDBJ whole genome shotgun (WGS) entry which is preliminary data.</text>
</comment>
<dbReference type="GO" id="GO:0005829">
    <property type="term" value="C:cytosol"/>
    <property type="evidence" value="ECO:0007669"/>
    <property type="project" value="TreeGrafter"/>
</dbReference>
<evidence type="ECO:0000256" key="1">
    <source>
        <dbReference type="ARBA" id="ARBA00022517"/>
    </source>
</evidence>
<comment type="function">
    <text evidence="2">One of several proteins that assist in the late maturation steps of the functional core of the 30S ribosomal subunit. Associates with free 30S ribosomal subunits (but not with 30S subunits that are part of 70S ribosomes or polysomes). Required for efficient processing of 16S rRNA. May interact with the 5'-terminal helix region of 16S rRNA.</text>
</comment>
<dbReference type="Pfam" id="PF02033">
    <property type="entry name" value="RBFA"/>
    <property type="match status" value="1"/>
</dbReference>
<dbReference type="AlphaFoldDB" id="A0A101FK76"/>
<dbReference type="GO" id="GO:0043024">
    <property type="term" value="F:ribosomal small subunit binding"/>
    <property type="evidence" value="ECO:0007669"/>
    <property type="project" value="TreeGrafter"/>
</dbReference>
<comment type="subunit">
    <text evidence="2">Monomer. Binds 30S ribosomal subunits, but not 50S ribosomal subunits or 70S ribosomes.</text>
</comment>
<evidence type="ECO:0000313" key="3">
    <source>
        <dbReference type="EMBL" id="HAA84538.1"/>
    </source>
</evidence>
<keyword evidence="1 2" id="KW-0690">Ribosome biogenesis</keyword>
<reference evidence="3 4" key="1">
    <citation type="journal article" date="2018" name="Nat. Biotechnol.">
        <title>A standardized bacterial taxonomy based on genome phylogeny substantially revises the tree of life.</title>
        <authorList>
            <person name="Parks D.H."/>
            <person name="Chuvochina M."/>
            <person name="Waite D.W."/>
            <person name="Rinke C."/>
            <person name="Skarshewski A."/>
            <person name="Chaumeil P.A."/>
            <person name="Hugenholtz P."/>
        </authorList>
    </citation>
    <scope>NUCLEOTIDE SEQUENCE [LARGE SCALE GENOMIC DNA]</scope>
    <source>
        <strain evidence="3">UBA12529</strain>
    </source>
</reference>
<dbReference type="HAMAP" id="MF_00003">
    <property type="entry name" value="RbfA"/>
    <property type="match status" value="1"/>
</dbReference>
<dbReference type="PANTHER" id="PTHR33515:SF1">
    <property type="entry name" value="RIBOSOME-BINDING FACTOR A, CHLOROPLASTIC-RELATED"/>
    <property type="match status" value="1"/>
</dbReference>
<dbReference type="PROSITE" id="PS01319">
    <property type="entry name" value="RBFA"/>
    <property type="match status" value="1"/>
</dbReference>
<evidence type="ECO:0000313" key="4">
    <source>
        <dbReference type="Proteomes" id="UP000257240"/>
    </source>
</evidence>
<dbReference type="InterPro" id="IPR000238">
    <property type="entry name" value="RbfA"/>
</dbReference>
<keyword evidence="2" id="KW-0963">Cytoplasm</keyword>
<dbReference type="Gene3D" id="3.30.300.20">
    <property type="match status" value="1"/>
</dbReference>
<dbReference type="InterPro" id="IPR020053">
    <property type="entry name" value="Ribosome-bd_factorA_CS"/>
</dbReference>
<sequence length="117" mass="13744">MSYRPEKVGSLLQQVITEILMYELNDPIFKQFITITEVKIGGDLRKAVVFFRVYGDTAPNEVQKALNRAKGYIKKLIGEKITIKYMPDLEFRLDDREEKEKQLNMLFDKISRIKKDV</sequence>
<gene>
    <name evidence="2 3" type="primary">rbfA</name>
    <name evidence="3" type="ORF">DCE01_07130</name>
</gene>
<dbReference type="Proteomes" id="UP000257240">
    <property type="component" value="Unassembled WGS sequence"/>
</dbReference>
<dbReference type="GO" id="GO:0030490">
    <property type="term" value="P:maturation of SSU-rRNA"/>
    <property type="evidence" value="ECO:0007669"/>
    <property type="project" value="UniProtKB-UniRule"/>
</dbReference>
<protein>
    <recommendedName>
        <fullName evidence="2">Ribosome-binding factor A</fullName>
    </recommendedName>
</protein>
<dbReference type="EMBL" id="DLVE01000090">
    <property type="protein sequence ID" value="HAA84538.1"/>
    <property type="molecule type" value="Genomic_DNA"/>
</dbReference>
<dbReference type="PANTHER" id="PTHR33515">
    <property type="entry name" value="RIBOSOME-BINDING FACTOR A, CHLOROPLASTIC-RELATED"/>
    <property type="match status" value="1"/>
</dbReference>
<dbReference type="SUPFAM" id="SSF89919">
    <property type="entry name" value="Ribosome-binding factor A, RbfA"/>
    <property type="match status" value="1"/>
</dbReference>
<accession>A0A101FK76</accession>
<comment type="similarity">
    <text evidence="2">Belongs to the RbfA family.</text>
</comment>
<name>A0A101FK76_9BACT</name>
<comment type="subcellular location">
    <subcellularLocation>
        <location evidence="2">Cytoplasm</location>
    </subcellularLocation>
</comment>
<evidence type="ECO:0000256" key="2">
    <source>
        <dbReference type="HAMAP-Rule" id="MF_00003"/>
    </source>
</evidence>
<dbReference type="InterPro" id="IPR023799">
    <property type="entry name" value="RbfA_dom_sf"/>
</dbReference>
<organism evidence="3 4">
    <name type="scientific">Thermodesulfobacterium commune</name>
    <dbReference type="NCBI Taxonomy" id="1741"/>
    <lineage>
        <taxon>Bacteria</taxon>
        <taxon>Pseudomonadati</taxon>
        <taxon>Thermodesulfobacteriota</taxon>
        <taxon>Thermodesulfobacteria</taxon>
        <taxon>Thermodesulfobacteriales</taxon>
        <taxon>Thermodesulfobacteriaceae</taxon>
        <taxon>Thermodesulfobacterium</taxon>
    </lineage>
</organism>
<dbReference type="InterPro" id="IPR015946">
    <property type="entry name" value="KH_dom-like_a/b"/>
</dbReference>